<dbReference type="EMBL" id="BMZA01000001">
    <property type="protein sequence ID" value="GGY93321.1"/>
    <property type="molecule type" value="Genomic_DNA"/>
</dbReference>
<reference evidence="10" key="1">
    <citation type="journal article" date="2014" name="Int. J. Syst. Evol. Microbiol.">
        <title>Complete genome sequence of Corynebacterium casei LMG S-19264T (=DSM 44701T), isolated from a smear-ripened cheese.</title>
        <authorList>
            <consortium name="US DOE Joint Genome Institute (JGI-PGF)"/>
            <person name="Walter F."/>
            <person name="Albersmeier A."/>
            <person name="Kalinowski J."/>
            <person name="Ruckert C."/>
        </authorList>
    </citation>
    <scope>NUCLEOTIDE SEQUENCE</scope>
    <source>
        <strain evidence="10">KCTC 32255</strain>
    </source>
</reference>
<protein>
    <recommendedName>
        <fullName evidence="3 7">Argininosuccinate lyase</fullName>
        <shortName evidence="7">ASAL</shortName>
        <ecNumber evidence="3 7">4.3.2.1</ecNumber>
    </recommendedName>
    <alternativeName>
        <fullName evidence="7">Arginosuccinase</fullName>
    </alternativeName>
</protein>
<evidence type="ECO:0000256" key="5">
    <source>
        <dbReference type="ARBA" id="ARBA00022605"/>
    </source>
</evidence>
<dbReference type="NCBIfam" id="TIGR00838">
    <property type="entry name" value="argH"/>
    <property type="match status" value="1"/>
</dbReference>
<evidence type="ECO:0000256" key="3">
    <source>
        <dbReference type="ARBA" id="ARBA00012338"/>
    </source>
</evidence>
<dbReference type="PRINTS" id="PR00149">
    <property type="entry name" value="FUMRATELYASE"/>
</dbReference>
<sequence>MSEKADKRGGSNQMWGGRFAQGPSAIMREINASIPFDKALWKQDIAASKAHVAMLGACGIVSADDAATIAGGLDAVAAEYEADGVPEDWDLEDIHMTTESRLAQLIGPAAGRLHTARSRNDQVATDFRLWVRDAIDQADAGLEALQIALVERAGEHAGSIMPGFTHLQTAQPVTLGHHLMAYYEMIGRDRSRFADARVRMNRCPLGSAALAGTGFPIDRFMTADALGFAGPTANSLDSVSDRDFALDYLMAASQCALHLSRLAEEFIIWASQPFGFVTLPDSLSTGSSIMPQKKNPDAAELVRGHSGRIAGCLTSLMMTMKGLPLAYSKDMQDDKPPVFEAAGLLALSIAAMTGMVGETVFRTPRMRAAAELGFATATDLADWLVREADIPFREAHHITGAAVKLAEGQGVALDQLQLDALKEIDSRIDARVFTALSVEASVAARKSHGGTAPEQVRLRVADARAALGLGAVPGVSAAGQE</sequence>
<dbReference type="PRINTS" id="PR00145">
    <property type="entry name" value="ARGSUCLYASE"/>
</dbReference>
<dbReference type="FunFam" id="1.20.200.10:FF:000015">
    <property type="entry name" value="argininosuccinate lyase isoform X2"/>
    <property type="match status" value="1"/>
</dbReference>
<reference evidence="10" key="2">
    <citation type="submission" date="2020-09" db="EMBL/GenBank/DDBJ databases">
        <authorList>
            <person name="Sun Q."/>
            <person name="Kim S."/>
        </authorList>
    </citation>
    <scope>NUCLEOTIDE SEQUENCE</scope>
    <source>
        <strain evidence="10">KCTC 32255</strain>
    </source>
</reference>
<dbReference type="Proteomes" id="UP000648075">
    <property type="component" value="Unassembled WGS sequence"/>
</dbReference>
<keyword evidence="5 7" id="KW-0028">Amino-acid biosynthesis</keyword>
<keyword evidence="4 7" id="KW-0055">Arginine biosynthesis</keyword>
<comment type="subcellular location">
    <subcellularLocation>
        <location evidence="7">Cytoplasm</location>
    </subcellularLocation>
</comment>
<evidence type="ECO:0000313" key="10">
    <source>
        <dbReference type="EMBL" id="GGY93321.1"/>
    </source>
</evidence>
<dbReference type="PANTHER" id="PTHR43814">
    <property type="entry name" value="ARGININOSUCCINATE LYASE"/>
    <property type="match status" value="1"/>
</dbReference>
<comment type="catalytic activity">
    <reaction evidence="1 7">
        <text>2-(N(omega)-L-arginino)succinate = fumarate + L-arginine</text>
        <dbReference type="Rhea" id="RHEA:24020"/>
        <dbReference type="ChEBI" id="CHEBI:29806"/>
        <dbReference type="ChEBI" id="CHEBI:32682"/>
        <dbReference type="ChEBI" id="CHEBI:57472"/>
        <dbReference type="EC" id="4.3.2.1"/>
    </reaction>
</comment>
<dbReference type="GO" id="GO:0004056">
    <property type="term" value="F:argininosuccinate lyase activity"/>
    <property type="evidence" value="ECO:0007669"/>
    <property type="project" value="UniProtKB-UniRule"/>
</dbReference>
<dbReference type="Pfam" id="PF00206">
    <property type="entry name" value="Lyase_1"/>
    <property type="match status" value="1"/>
</dbReference>
<comment type="caution">
    <text evidence="10">The sequence shown here is derived from an EMBL/GenBank/DDBJ whole genome shotgun (WGS) entry which is preliminary data.</text>
</comment>
<evidence type="ECO:0000313" key="11">
    <source>
        <dbReference type="Proteomes" id="UP000648075"/>
    </source>
</evidence>
<dbReference type="GO" id="GO:0042450">
    <property type="term" value="P:L-arginine biosynthetic process via ornithine"/>
    <property type="evidence" value="ECO:0007669"/>
    <property type="project" value="UniProtKB-UniRule"/>
</dbReference>
<accession>A0A918UDW9</accession>
<dbReference type="SUPFAM" id="SSF48557">
    <property type="entry name" value="L-aspartase-like"/>
    <property type="match status" value="1"/>
</dbReference>
<name>A0A918UDW9_9SPHN</name>
<dbReference type="InterPro" id="IPR009049">
    <property type="entry name" value="Argininosuccinate_lyase"/>
</dbReference>
<dbReference type="GO" id="GO:0005829">
    <property type="term" value="C:cytosol"/>
    <property type="evidence" value="ECO:0007669"/>
    <property type="project" value="TreeGrafter"/>
</dbReference>
<dbReference type="CDD" id="cd01359">
    <property type="entry name" value="Argininosuccinate_lyase"/>
    <property type="match status" value="1"/>
</dbReference>
<dbReference type="FunFam" id="1.10.40.30:FF:000001">
    <property type="entry name" value="Argininosuccinate lyase"/>
    <property type="match status" value="1"/>
</dbReference>
<keyword evidence="6 7" id="KW-0456">Lyase</keyword>
<dbReference type="InterPro" id="IPR024083">
    <property type="entry name" value="Fumarase/histidase_N"/>
</dbReference>
<evidence type="ECO:0000256" key="7">
    <source>
        <dbReference type="HAMAP-Rule" id="MF_00006"/>
    </source>
</evidence>
<evidence type="ECO:0000256" key="6">
    <source>
        <dbReference type="ARBA" id="ARBA00023239"/>
    </source>
</evidence>
<feature type="domain" description="Fumarate lyase N-terminal" evidence="8">
    <location>
        <begin position="17"/>
        <end position="311"/>
    </location>
</feature>
<feature type="domain" description="Argininosuccinate lyase C-terminal" evidence="9">
    <location>
        <begin position="374"/>
        <end position="443"/>
    </location>
</feature>
<evidence type="ECO:0000256" key="4">
    <source>
        <dbReference type="ARBA" id="ARBA00022571"/>
    </source>
</evidence>
<dbReference type="InterPro" id="IPR029419">
    <property type="entry name" value="Arg_succ_lyase_C"/>
</dbReference>
<gene>
    <name evidence="7 10" type="primary">argH</name>
    <name evidence="10" type="ORF">GCM10011614_05350</name>
</gene>
<organism evidence="10 11">
    <name type="scientific">Novosphingobium colocasiae</name>
    <dbReference type="NCBI Taxonomy" id="1256513"/>
    <lineage>
        <taxon>Bacteria</taxon>
        <taxon>Pseudomonadati</taxon>
        <taxon>Pseudomonadota</taxon>
        <taxon>Alphaproteobacteria</taxon>
        <taxon>Sphingomonadales</taxon>
        <taxon>Sphingomonadaceae</taxon>
        <taxon>Novosphingobium</taxon>
    </lineage>
</organism>
<dbReference type="AlphaFoldDB" id="A0A918UDW9"/>
<dbReference type="HAMAP" id="MF_00006">
    <property type="entry name" value="Arg_succ_lyase"/>
    <property type="match status" value="1"/>
</dbReference>
<comment type="pathway">
    <text evidence="2 7">Amino-acid biosynthesis; L-arginine biosynthesis; L-arginine from L-ornithine and carbamoyl phosphate: step 3/3.</text>
</comment>
<dbReference type="EC" id="4.3.2.1" evidence="3 7"/>
<dbReference type="Gene3D" id="1.10.275.10">
    <property type="entry name" value="Fumarase/aspartase (N-terminal domain)"/>
    <property type="match status" value="1"/>
</dbReference>
<evidence type="ECO:0000256" key="2">
    <source>
        <dbReference type="ARBA" id="ARBA00004941"/>
    </source>
</evidence>
<dbReference type="PROSITE" id="PS00163">
    <property type="entry name" value="FUMARATE_LYASES"/>
    <property type="match status" value="1"/>
</dbReference>
<evidence type="ECO:0000259" key="9">
    <source>
        <dbReference type="Pfam" id="PF14698"/>
    </source>
</evidence>
<dbReference type="Gene3D" id="1.20.200.10">
    <property type="entry name" value="Fumarase/aspartase (Central domain)"/>
    <property type="match status" value="1"/>
</dbReference>
<keyword evidence="7" id="KW-0963">Cytoplasm</keyword>
<dbReference type="InterPro" id="IPR008948">
    <property type="entry name" value="L-Aspartase-like"/>
</dbReference>
<comment type="similarity">
    <text evidence="7">Belongs to the lyase 1 family. Argininosuccinate lyase subfamily.</text>
</comment>
<evidence type="ECO:0000259" key="8">
    <source>
        <dbReference type="Pfam" id="PF00206"/>
    </source>
</evidence>
<dbReference type="Pfam" id="PF14698">
    <property type="entry name" value="ASL_C2"/>
    <property type="match status" value="1"/>
</dbReference>
<dbReference type="PANTHER" id="PTHR43814:SF1">
    <property type="entry name" value="ARGININOSUCCINATE LYASE"/>
    <property type="match status" value="1"/>
</dbReference>
<evidence type="ECO:0000256" key="1">
    <source>
        <dbReference type="ARBA" id="ARBA00000985"/>
    </source>
</evidence>
<dbReference type="InterPro" id="IPR000362">
    <property type="entry name" value="Fumarate_lyase_fam"/>
</dbReference>
<dbReference type="Gene3D" id="1.10.40.30">
    <property type="entry name" value="Fumarase/aspartase (C-terminal domain)"/>
    <property type="match status" value="1"/>
</dbReference>
<proteinExistence type="inferred from homology"/>
<dbReference type="InterPro" id="IPR020557">
    <property type="entry name" value="Fumarate_lyase_CS"/>
</dbReference>
<dbReference type="InterPro" id="IPR022761">
    <property type="entry name" value="Fumarate_lyase_N"/>
</dbReference>
<keyword evidence="11" id="KW-1185">Reference proteome</keyword>